<name>A0AAE0EVP0_9CHLO</name>
<reference evidence="1 2" key="1">
    <citation type="journal article" date="2015" name="Genome Biol. Evol.">
        <title>Comparative Genomics of a Bacterivorous Green Alga Reveals Evolutionary Causalities and Consequences of Phago-Mixotrophic Mode of Nutrition.</title>
        <authorList>
            <person name="Burns J.A."/>
            <person name="Paasch A."/>
            <person name="Narechania A."/>
            <person name="Kim E."/>
        </authorList>
    </citation>
    <scope>NUCLEOTIDE SEQUENCE [LARGE SCALE GENOMIC DNA]</scope>
    <source>
        <strain evidence="1 2">PLY_AMNH</strain>
    </source>
</reference>
<evidence type="ECO:0000313" key="2">
    <source>
        <dbReference type="Proteomes" id="UP001190700"/>
    </source>
</evidence>
<accession>A0AAE0EVP0</accession>
<keyword evidence="2" id="KW-1185">Reference proteome</keyword>
<dbReference type="Proteomes" id="UP001190700">
    <property type="component" value="Unassembled WGS sequence"/>
</dbReference>
<dbReference type="EMBL" id="LGRX02033150">
    <property type="protein sequence ID" value="KAK3242588.1"/>
    <property type="molecule type" value="Genomic_DNA"/>
</dbReference>
<organism evidence="1 2">
    <name type="scientific">Cymbomonas tetramitiformis</name>
    <dbReference type="NCBI Taxonomy" id="36881"/>
    <lineage>
        <taxon>Eukaryota</taxon>
        <taxon>Viridiplantae</taxon>
        <taxon>Chlorophyta</taxon>
        <taxon>Pyramimonadophyceae</taxon>
        <taxon>Pyramimonadales</taxon>
        <taxon>Pyramimonadaceae</taxon>
        <taxon>Cymbomonas</taxon>
    </lineage>
</organism>
<gene>
    <name evidence="1" type="ORF">CYMTET_47747</name>
</gene>
<evidence type="ECO:0000313" key="1">
    <source>
        <dbReference type="EMBL" id="KAK3242588.1"/>
    </source>
</evidence>
<protein>
    <submittedName>
        <fullName evidence="1">Uncharacterized protein</fullName>
    </submittedName>
</protein>
<proteinExistence type="predicted"/>
<comment type="caution">
    <text evidence="1">The sequence shown here is derived from an EMBL/GenBank/DDBJ whole genome shotgun (WGS) entry which is preliminary data.</text>
</comment>
<dbReference type="AlphaFoldDB" id="A0AAE0EVP0"/>
<sequence length="127" mass="14724">MTDESSTLEYDRLIREQPNAPSADIFNVKLEHRLVHQQWTETRRAASEAEVLEPVRQEFDAILMHNLVVDGRLTEDSVTCTHARVFIAFFHFMIMDTTSRVSNASSPRDRPCQLSIVWNSIKEYEAK</sequence>